<accession>A0A839GXS0</accession>
<dbReference type="AlphaFoldDB" id="A0A839GXS0"/>
<dbReference type="InterPro" id="IPR007060">
    <property type="entry name" value="FtsL/DivIC"/>
</dbReference>
<keyword evidence="2" id="KW-0131">Cell cycle</keyword>
<comment type="caution">
    <text evidence="2">The sequence shown here is derived from an EMBL/GenBank/DDBJ whole genome shotgun (WGS) entry which is preliminary data.</text>
</comment>
<evidence type="ECO:0000313" key="2">
    <source>
        <dbReference type="EMBL" id="MBA9079516.1"/>
    </source>
</evidence>
<keyword evidence="1" id="KW-0472">Membrane</keyword>
<keyword evidence="1" id="KW-0812">Transmembrane</keyword>
<sequence length="107" mass="13183">MLARVPKFFRSFYFFTLLGFLVWMLFFDSNDFITQFQTSQKLAQLEEERDYYLEKIAEVEKDRKELMSNPELLEKFAREKYLMKKPTEDLYIIVEKDEEELQEQQQQ</sequence>
<keyword evidence="3" id="KW-1185">Reference proteome</keyword>
<name>A0A839GXS0_9BACT</name>
<keyword evidence="1" id="KW-1133">Transmembrane helix</keyword>
<dbReference type="Pfam" id="PF04977">
    <property type="entry name" value="DivIC"/>
    <property type="match status" value="1"/>
</dbReference>
<feature type="transmembrane region" description="Helical" evidence="1">
    <location>
        <begin position="12"/>
        <end position="29"/>
    </location>
</feature>
<organism evidence="2 3">
    <name type="scientific">Rufibacter quisquiliarum</name>
    <dbReference type="NCBI Taxonomy" id="1549639"/>
    <lineage>
        <taxon>Bacteria</taxon>
        <taxon>Pseudomonadati</taxon>
        <taxon>Bacteroidota</taxon>
        <taxon>Cytophagia</taxon>
        <taxon>Cytophagales</taxon>
        <taxon>Hymenobacteraceae</taxon>
        <taxon>Rufibacter</taxon>
    </lineage>
</organism>
<dbReference type="Proteomes" id="UP000563094">
    <property type="component" value="Unassembled WGS sequence"/>
</dbReference>
<proteinExistence type="predicted"/>
<protein>
    <submittedName>
        <fullName evidence="2">Cell division protein FtsB</fullName>
    </submittedName>
</protein>
<evidence type="ECO:0000313" key="3">
    <source>
        <dbReference type="Proteomes" id="UP000563094"/>
    </source>
</evidence>
<evidence type="ECO:0000256" key="1">
    <source>
        <dbReference type="SAM" id="Phobius"/>
    </source>
</evidence>
<reference evidence="2 3" key="1">
    <citation type="submission" date="2020-08" db="EMBL/GenBank/DDBJ databases">
        <title>Genomic Encyclopedia of Type Strains, Phase IV (KMG-IV): sequencing the most valuable type-strain genomes for metagenomic binning, comparative biology and taxonomic classification.</title>
        <authorList>
            <person name="Goeker M."/>
        </authorList>
    </citation>
    <scope>NUCLEOTIDE SEQUENCE [LARGE SCALE GENOMIC DNA]</scope>
    <source>
        <strain evidence="2 3">DSM 29854</strain>
    </source>
</reference>
<dbReference type="EMBL" id="JACJIQ010000023">
    <property type="protein sequence ID" value="MBA9079516.1"/>
    <property type="molecule type" value="Genomic_DNA"/>
</dbReference>
<dbReference type="RefSeq" id="WP_182514380.1">
    <property type="nucleotide sequence ID" value="NZ_JACJIQ010000023.1"/>
</dbReference>
<dbReference type="GO" id="GO:0051301">
    <property type="term" value="P:cell division"/>
    <property type="evidence" value="ECO:0007669"/>
    <property type="project" value="UniProtKB-KW"/>
</dbReference>
<keyword evidence="2" id="KW-0132">Cell division</keyword>
<gene>
    <name evidence="2" type="ORF">FHS90_004254</name>
</gene>